<name>A0ABN2L4E7_9MICO</name>
<dbReference type="SUPFAM" id="SSF47413">
    <property type="entry name" value="lambda repressor-like DNA-binding domains"/>
    <property type="match status" value="1"/>
</dbReference>
<dbReference type="Gene3D" id="3.40.50.2300">
    <property type="match status" value="2"/>
</dbReference>
<reference evidence="5 6" key="1">
    <citation type="journal article" date="2019" name="Int. J. Syst. Evol. Microbiol.">
        <title>The Global Catalogue of Microorganisms (GCM) 10K type strain sequencing project: providing services to taxonomists for standard genome sequencing and annotation.</title>
        <authorList>
            <consortium name="The Broad Institute Genomics Platform"/>
            <consortium name="The Broad Institute Genome Sequencing Center for Infectious Disease"/>
            <person name="Wu L."/>
            <person name="Ma J."/>
        </authorList>
    </citation>
    <scope>NUCLEOTIDE SEQUENCE [LARGE SCALE GENOMIC DNA]</scope>
    <source>
        <strain evidence="5 6">JCM 15591</strain>
    </source>
</reference>
<proteinExistence type="predicted"/>
<dbReference type="Pfam" id="PF13377">
    <property type="entry name" value="Peripla_BP_3"/>
    <property type="match status" value="1"/>
</dbReference>
<dbReference type="EMBL" id="BAAAPN010000100">
    <property type="protein sequence ID" value="GAA1773756.1"/>
    <property type="molecule type" value="Genomic_DNA"/>
</dbReference>
<dbReference type="PROSITE" id="PS50932">
    <property type="entry name" value="HTH_LACI_2"/>
    <property type="match status" value="1"/>
</dbReference>
<gene>
    <name evidence="5" type="ORF">GCM10009810_33540</name>
</gene>
<keyword evidence="3" id="KW-0804">Transcription</keyword>
<dbReference type="SUPFAM" id="SSF53822">
    <property type="entry name" value="Periplasmic binding protein-like I"/>
    <property type="match status" value="1"/>
</dbReference>
<dbReference type="InterPro" id="IPR000843">
    <property type="entry name" value="HTH_LacI"/>
</dbReference>
<dbReference type="PANTHER" id="PTHR30146:SF109">
    <property type="entry name" value="HTH-TYPE TRANSCRIPTIONAL REGULATOR GALS"/>
    <property type="match status" value="1"/>
</dbReference>
<sequence>MVTIADVAQRAGVSVATVSRTLHGSAKVDPRTRARVLAAADELSYVASPTAMSLASGRTHVIAVVAPMMSRWFFASIVTAIEQNLRETGYHVMLFSLEAGPGAPGRFRPEFFAKRVDGILWLNVAVTPAEEALLAKLDLPMVCVGTQIGDSPTVLIDDHRAARTAVTHLLSLGHREIAYVGTPVGSIAHMTTPAARVAAFRETLVHAGVPVREGWVLAADWTADGAMEAVEPLLRSDRRPTAVLAASDEMAIGVLGAAARTGLRVPEDLSVMGIDDHSFAGALGLSTVHQDVPAQGRAAAQLLLAAVRNRDTRTPATRIELATHLIPRQTTAPPQAAG</sequence>
<evidence type="ECO:0000256" key="3">
    <source>
        <dbReference type="ARBA" id="ARBA00023163"/>
    </source>
</evidence>
<evidence type="ECO:0000259" key="4">
    <source>
        <dbReference type="PROSITE" id="PS50932"/>
    </source>
</evidence>
<dbReference type="CDD" id="cd01392">
    <property type="entry name" value="HTH_LacI"/>
    <property type="match status" value="1"/>
</dbReference>
<dbReference type="InterPro" id="IPR010982">
    <property type="entry name" value="Lambda_DNA-bd_dom_sf"/>
</dbReference>
<keyword evidence="1" id="KW-0805">Transcription regulation</keyword>
<keyword evidence="6" id="KW-1185">Reference proteome</keyword>
<dbReference type="Pfam" id="PF00356">
    <property type="entry name" value="LacI"/>
    <property type="match status" value="1"/>
</dbReference>
<dbReference type="CDD" id="cd06267">
    <property type="entry name" value="PBP1_LacI_sugar_binding-like"/>
    <property type="match status" value="1"/>
</dbReference>
<evidence type="ECO:0000313" key="6">
    <source>
        <dbReference type="Proteomes" id="UP001501475"/>
    </source>
</evidence>
<organism evidence="5 6">
    <name type="scientific">Nostocoides vanveenii</name>
    <dbReference type="NCBI Taxonomy" id="330835"/>
    <lineage>
        <taxon>Bacteria</taxon>
        <taxon>Bacillati</taxon>
        <taxon>Actinomycetota</taxon>
        <taxon>Actinomycetes</taxon>
        <taxon>Micrococcales</taxon>
        <taxon>Intrasporangiaceae</taxon>
        <taxon>Nostocoides</taxon>
    </lineage>
</organism>
<accession>A0ABN2L4E7</accession>
<dbReference type="SMART" id="SM00354">
    <property type="entry name" value="HTH_LACI"/>
    <property type="match status" value="1"/>
</dbReference>
<evidence type="ECO:0000313" key="5">
    <source>
        <dbReference type="EMBL" id="GAA1773756.1"/>
    </source>
</evidence>
<dbReference type="PANTHER" id="PTHR30146">
    <property type="entry name" value="LACI-RELATED TRANSCRIPTIONAL REPRESSOR"/>
    <property type="match status" value="1"/>
</dbReference>
<keyword evidence="2" id="KW-0238">DNA-binding</keyword>
<evidence type="ECO:0000256" key="1">
    <source>
        <dbReference type="ARBA" id="ARBA00023015"/>
    </source>
</evidence>
<dbReference type="InterPro" id="IPR028082">
    <property type="entry name" value="Peripla_BP_I"/>
</dbReference>
<dbReference type="Gene3D" id="1.10.260.40">
    <property type="entry name" value="lambda repressor-like DNA-binding domains"/>
    <property type="match status" value="1"/>
</dbReference>
<dbReference type="RefSeq" id="WP_344068394.1">
    <property type="nucleotide sequence ID" value="NZ_BAAAPN010000100.1"/>
</dbReference>
<protein>
    <submittedName>
        <fullName evidence="5">Substrate-binding domain-containing protein</fullName>
    </submittedName>
</protein>
<dbReference type="Proteomes" id="UP001501475">
    <property type="component" value="Unassembled WGS sequence"/>
</dbReference>
<evidence type="ECO:0000256" key="2">
    <source>
        <dbReference type="ARBA" id="ARBA00023125"/>
    </source>
</evidence>
<comment type="caution">
    <text evidence="5">The sequence shown here is derived from an EMBL/GenBank/DDBJ whole genome shotgun (WGS) entry which is preliminary data.</text>
</comment>
<dbReference type="InterPro" id="IPR046335">
    <property type="entry name" value="LacI/GalR-like_sensor"/>
</dbReference>
<feature type="domain" description="HTH lacI-type" evidence="4">
    <location>
        <begin position="2"/>
        <end position="56"/>
    </location>
</feature>